<feature type="transmembrane region" description="Helical" evidence="13">
    <location>
        <begin position="599"/>
        <end position="618"/>
    </location>
</feature>
<keyword evidence="10" id="KW-0407">Ion channel</keyword>
<evidence type="ECO:0000313" key="19">
    <source>
        <dbReference type="RefSeq" id="XP_006562517.1"/>
    </source>
</evidence>
<reference evidence="18 19" key="3">
    <citation type="submission" date="2025-04" db="UniProtKB">
        <authorList>
            <consortium name="RefSeq"/>
        </authorList>
    </citation>
    <scope>IDENTIFICATION</scope>
    <source>
        <strain evidence="18 19">DH4</strain>
        <tissue evidence="18 19">Whole body</tissue>
    </source>
</reference>
<dbReference type="RefSeq" id="XP_006562517.1">
    <property type="nucleotide sequence ID" value="XM_006562454.3"/>
</dbReference>
<dbReference type="GO" id="GO:0005216">
    <property type="term" value="F:monoatomic ion channel activity"/>
    <property type="evidence" value="ECO:0007669"/>
    <property type="project" value="InterPro"/>
</dbReference>
<dbReference type="InterPro" id="IPR052076">
    <property type="entry name" value="TRP_cation_channel"/>
</dbReference>
<dbReference type="Pfam" id="PF12796">
    <property type="entry name" value="Ank_2"/>
    <property type="match status" value="2"/>
</dbReference>
<feature type="transmembrane region" description="Helical" evidence="13">
    <location>
        <begin position="696"/>
        <end position="717"/>
    </location>
</feature>
<evidence type="ECO:0000256" key="6">
    <source>
        <dbReference type="ARBA" id="ARBA00022989"/>
    </source>
</evidence>
<evidence type="ECO:0000256" key="12">
    <source>
        <dbReference type="SAM" id="Coils"/>
    </source>
</evidence>
<feature type="transmembrane region" description="Helical" evidence="13">
    <location>
        <begin position="542"/>
        <end position="560"/>
    </location>
</feature>
<dbReference type="CTD" id="37985"/>
<accession>A0A088A461</accession>
<evidence type="ECO:0000256" key="10">
    <source>
        <dbReference type="ARBA" id="ARBA00023303"/>
    </source>
</evidence>
<accession>A0A8B6XFD1</accession>
<dbReference type="Gene3D" id="1.25.40.20">
    <property type="entry name" value="Ankyrin repeat-containing domain"/>
    <property type="match status" value="2"/>
</dbReference>
<dbReference type="Pfam" id="PF00023">
    <property type="entry name" value="Ank"/>
    <property type="match status" value="1"/>
</dbReference>
<evidence type="ECO:0000256" key="7">
    <source>
        <dbReference type="ARBA" id="ARBA00023043"/>
    </source>
</evidence>
<accession>A0A8U0WSF3</accession>
<dbReference type="InterPro" id="IPR036770">
    <property type="entry name" value="Ankyrin_rpt-contain_sf"/>
</dbReference>
<dbReference type="HOGENOM" id="CLU_013460_0_0_1"/>
<dbReference type="PANTHER" id="PTHR47143">
    <property type="entry name" value="TRANSIENT RECEPTOR POTENTIAL CATION CHANNEL PROTEIN PAINLESS"/>
    <property type="match status" value="1"/>
</dbReference>
<evidence type="ECO:0000256" key="9">
    <source>
        <dbReference type="ARBA" id="ARBA00023136"/>
    </source>
</evidence>
<feature type="domain" description="Ion transport" evidence="14">
    <location>
        <begin position="500"/>
        <end position="731"/>
    </location>
</feature>
<dbReference type="Proteomes" id="UP000005203">
    <property type="component" value="Linkage group LG6"/>
</dbReference>
<evidence type="ECO:0000259" key="14">
    <source>
        <dbReference type="Pfam" id="PF00520"/>
    </source>
</evidence>
<evidence type="ECO:0000313" key="16">
    <source>
        <dbReference type="EnsemblMetazoa" id="XP_001122160"/>
    </source>
</evidence>
<dbReference type="RefSeq" id="XP_001122160.2">
    <property type="nucleotide sequence ID" value="XM_001122160.4"/>
</dbReference>
<accession>A0A8B6Z0G6</accession>
<feature type="repeat" description="ANK" evidence="11">
    <location>
        <begin position="134"/>
        <end position="166"/>
    </location>
</feature>
<proteinExistence type="evidence at transcript level"/>
<keyword evidence="7 11" id="KW-0040">ANK repeat</keyword>
<keyword evidence="9 13" id="KW-0472">Membrane</keyword>
<dbReference type="eggNOG" id="KOG0510">
    <property type="taxonomic scope" value="Eukaryota"/>
</dbReference>
<dbReference type="KEGG" id="ame:726423"/>
<evidence type="ECO:0000256" key="4">
    <source>
        <dbReference type="ARBA" id="ARBA00022692"/>
    </source>
</evidence>
<keyword evidence="8" id="KW-0406">Ion transport</keyword>
<dbReference type="GO" id="GO:0034703">
    <property type="term" value="C:cation channel complex"/>
    <property type="evidence" value="ECO:0007669"/>
    <property type="project" value="UniProtKB-ARBA"/>
</dbReference>
<protein>
    <submittedName>
        <fullName evidence="15 18">Transient receptor potential cation channel protein painless</fullName>
    </submittedName>
</protein>
<feature type="transmembrane region" description="Helical" evidence="13">
    <location>
        <begin position="495"/>
        <end position="515"/>
    </location>
</feature>
<keyword evidence="4 13" id="KW-0812">Transmembrane</keyword>
<dbReference type="SUPFAM" id="SSF48403">
    <property type="entry name" value="Ankyrin repeat"/>
    <property type="match status" value="2"/>
</dbReference>
<dbReference type="AlphaFoldDB" id="A0A088A461"/>
<dbReference type="GeneID" id="726423"/>
<reference evidence="16" key="2">
    <citation type="submission" date="2021-01" db="UniProtKB">
        <authorList>
            <consortium name="EnsemblMetazoa"/>
        </authorList>
    </citation>
    <scope>IDENTIFICATION</scope>
    <source>
        <strain evidence="16">DH4</strain>
    </source>
</reference>
<evidence type="ECO:0000313" key="15">
    <source>
        <dbReference type="EMBL" id="ANT80565.1"/>
    </source>
</evidence>
<dbReference type="EMBL" id="KU532290">
    <property type="protein sequence ID" value="ANT80565.1"/>
    <property type="molecule type" value="mRNA"/>
</dbReference>
<dbReference type="OMA" id="LPCCCSM"/>
<dbReference type="PANTHER" id="PTHR47143:SF4">
    <property type="entry name" value="TRANSIENT RECEPTOR POTENTIAL CATION CHANNEL PROTEIN PAINLESS"/>
    <property type="match status" value="1"/>
</dbReference>
<organism evidence="17 18">
    <name type="scientific">Apis mellifera</name>
    <name type="common">Honeybee</name>
    <dbReference type="NCBI Taxonomy" id="7460"/>
    <lineage>
        <taxon>Eukaryota</taxon>
        <taxon>Metazoa</taxon>
        <taxon>Ecdysozoa</taxon>
        <taxon>Arthropoda</taxon>
        <taxon>Hexapoda</taxon>
        <taxon>Insecta</taxon>
        <taxon>Pterygota</taxon>
        <taxon>Neoptera</taxon>
        <taxon>Endopterygota</taxon>
        <taxon>Hymenoptera</taxon>
        <taxon>Apocrita</taxon>
        <taxon>Aculeata</taxon>
        <taxon>Apoidea</taxon>
        <taxon>Anthophila</taxon>
        <taxon>Apidae</taxon>
        <taxon>Apis</taxon>
    </lineage>
</organism>
<keyword evidence="2" id="KW-0813">Transport</keyword>
<feature type="coiled-coil region" evidence="12">
    <location>
        <begin position="845"/>
        <end position="879"/>
    </location>
</feature>
<feature type="repeat" description="ANK" evidence="11">
    <location>
        <begin position="365"/>
        <end position="397"/>
    </location>
</feature>
<dbReference type="EnsemblMetazoa" id="XM_001122160">
    <property type="protein sequence ID" value="XP_001122160"/>
    <property type="gene ID" value="LOC726423"/>
</dbReference>
<dbReference type="PaxDb" id="7460-GB46068-PA"/>
<evidence type="ECO:0000256" key="5">
    <source>
        <dbReference type="ARBA" id="ARBA00022737"/>
    </source>
</evidence>
<keyword evidence="3" id="KW-0716">Sensory transduction</keyword>
<dbReference type="STRING" id="7460.A0A088A461"/>
<feature type="repeat" description="ANK" evidence="11">
    <location>
        <begin position="167"/>
        <end position="199"/>
    </location>
</feature>
<keyword evidence="12" id="KW-0175">Coiled coil</keyword>
<evidence type="ECO:0000313" key="18">
    <source>
        <dbReference type="RefSeq" id="XP_001122160.2"/>
    </source>
</evidence>
<feature type="repeat" description="ANK" evidence="11">
    <location>
        <begin position="67"/>
        <end position="99"/>
    </location>
</feature>
<evidence type="ECO:0000256" key="8">
    <source>
        <dbReference type="ARBA" id="ARBA00023065"/>
    </source>
</evidence>
<feature type="transmembrane region" description="Helical" evidence="13">
    <location>
        <begin position="639"/>
        <end position="658"/>
    </location>
</feature>
<dbReference type="PROSITE" id="PS50297">
    <property type="entry name" value="ANK_REP_REGION"/>
    <property type="match status" value="4"/>
</dbReference>
<dbReference type="InterPro" id="IPR002110">
    <property type="entry name" value="Ankyrin_rpt"/>
</dbReference>
<evidence type="ECO:0000256" key="3">
    <source>
        <dbReference type="ARBA" id="ARBA00022606"/>
    </source>
</evidence>
<reference evidence="15" key="1">
    <citation type="submission" date="2016-01" db="EMBL/GenBank/DDBJ databases">
        <authorList>
            <person name="Oliw E.H."/>
        </authorList>
    </citation>
    <scope>NUCLEOTIDE SEQUENCE</scope>
</reference>
<evidence type="ECO:0000256" key="1">
    <source>
        <dbReference type="ARBA" id="ARBA00004141"/>
    </source>
</evidence>
<keyword evidence="15 18" id="KW-0675">Receptor</keyword>
<keyword evidence="5" id="KW-0677">Repeat</keyword>
<dbReference type="SUPFAM" id="SSF81324">
    <property type="entry name" value="Voltage-gated potassium channels"/>
    <property type="match status" value="1"/>
</dbReference>
<comment type="subcellular location">
    <subcellularLocation>
        <location evidence="1">Membrane</location>
        <topology evidence="1">Multi-pass membrane protein</topology>
    </subcellularLocation>
</comment>
<evidence type="ECO:0000313" key="17">
    <source>
        <dbReference type="Proteomes" id="UP000005203"/>
    </source>
</evidence>
<dbReference type="EnsemblMetazoa" id="XM_006562454">
    <property type="protein sequence ID" value="XP_006562517"/>
    <property type="gene ID" value="LOC726423"/>
</dbReference>
<evidence type="ECO:0000256" key="11">
    <source>
        <dbReference type="PROSITE-ProRule" id="PRU00023"/>
    </source>
</evidence>
<evidence type="ECO:0000256" key="2">
    <source>
        <dbReference type="ARBA" id="ARBA00022448"/>
    </source>
</evidence>
<keyword evidence="6 13" id="KW-1133">Transmembrane helix</keyword>
<keyword evidence="17" id="KW-1185">Reference proteome</keyword>
<name>A0A088A461_APIME</name>
<dbReference type="OrthoDB" id="2157354at2759"/>
<dbReference type="SMART" id="SM00248">
    <property type="entry name" value="ANK"/>
    <property type="match status" value="7"/>
</dbReference>
<dbReference type="PROSITE" id="PS50088">
    <property type="entry name" value="ANK_REPEAT"/>
    <property type="match status" value="4"/>
</dbReference>
<gene>
    <name evidence="18 19" type="primary">LOC726423</name>
    <name evidence="16" type="synonym">726423</name>
    <name evidence="15" type="synonym">Pain</name>
</gene>
<dbReference type="Pfam" id="PF00520">
    <property type="entry name" value="Ion_trans"/>
    <property type="match status" value="1"/>
</dbReference>
<accession>A0A7M7GQR4</accession>
<sequence length="892" mass="102619">MDLEDETLQMHLLHDYTTNSIKSQTIYKLLLDYLRTKNFRHFKCLVEQNLKKQPPIININYAYPNQSNETFLDIACKNGLSEFVKFLLEKGAKVNRINEVHNRGPIHFATENGHADVLSILLDEPTINPNLEVVQQTALHIAVKKNDLKCASLLLEKGASPNIPNNKGLTALHIAAMKDYRNMVNLILEKTKHALNLDTYKDYNDQTARQILEKKIPNISLPPIEKQNVNIHDLKYYLNANDEMNFLRCLKIVQNDMLNNDIETLIEMAVQKNFKEAIILLLERTKEIKCNLEKAANLAIQRGSPHILRQILETDIEVKSDLLLNACIELNIPHKGGSQDMSDRLECFNLILEREDVDVRCIDGKGNTPLHYAAKADCREAVTLLLEKGSYIGHMNNFGIPPVADISISTLSQYFDDCIVARKERTNEYTIEFDYKCLMPHDNSYIINQQKNFKNQEKREMDIFQYIASNNSLKHLLKHPLLSSFLYLKWHRIRYILYLNFAFYILFYLLLNIYILQITYVKNTQISTNSSEQMNGEIKNSISIYILQIFTGIMTALFAFREILQLLSSPCHYMLCLENWIEMTLIILGFSILNGATTQVAAVTILLSAWELVILIGKHPRMSTGIEMFKTVSFNFMRFLFLYAFLILAFALAFFILFKDGGNENFPDPGHSLFKTIIMLTGEFDANDIPFVSHPILSHFVFILFVFLIAIVLFNLLNGLAVSDTVNILEKAELVGLISRIRILAYIENVIIQAPFTHGSYCLICSNLLSGWRCNPLAFLIQKILLFPNYLNSGKLNVISYDSLETYESKLYDKVELNKNSQNKIIPISKMDPDIIKQAKNILMKKGQESDNEKIFSKLEKLEKRFMTMEVILNSIKKKIENNNCNILEHEN</sequence>
<evidence type="ECO:0000256" key="13">
    <source>
        <dbReference type="SAM" id="Phobius"/>
    </source>
</evidence>
<dbReference type="InterPro" id="IPR005821">
    <property type="entry name" value="Ion_trans_dom"/>
</dbReference>